<dbReference type="PANTHER" id="PTHR21000">
    <property type="entry name" value="DIHYDROXY-ACID DEHYDRATASE DAD"/>
    <property type="match status" value="1"/>
</dbReference>
<dbReference type="InterPro" id="IPR004404">
    <property type="entry name" value="DihydroxyA_deHydtase"/>
</dbReference>
<dbReference type="NCBIfam" id="TIGR00110">
    <property type="entry name" value="ilvD"/>
    <property type="match status" value="1"/>
</dbReference>
<keyword evidence="9 15" id="KW-0456">Lyase</keyword>
<dbReference type="Pfam" id="PF00920">
    <property type="entry name" value="ILVD_EDD_N"/>
    <property type="match status" value="1"/>
</dbReference>
<evidence type="ECO:0000256" key="10">
    <source>
        <dbReference type="ARBA" id="ARBA00023304"/>
    </source>
</evidence>
<evidence type="ECO:0000313" key="18">
    <source>
        <dbReference type="EMBL" id="PRF52717.1"/>
    </source>
</evidence>
<dbReference type="Pfam" id="PF24877">
    <property type="entry name" value="ILV_EDD_C"/>
    <property type="match status" value="1"/>
</dbReference>
<evidence type="ECO:0000256" key="11">
    <source>
        <dbReference type="ARBA" id="ARBA00029304"/>
    </source>
</evidence>
<dbReference type="NCBIfam" id="NF002068">
    <property type="entry name" value="PRK00911.1"/>
    <property type="match status" value="1"/>
</dbReference>
<dbReference type="GO" id="GO:0009099">
    <property type="term" value="P:L-valine biosynthetic process"/>
    <property type="evidence" value="ECO:0007669"/>
    <property type="project" value="UniProtKB-UniRule"/>
</dbReference>
<feature type="binding site" description="via carbamate group" evidence="15">
    <location>
        <position position="125"/>
    </location>
    <ligand>
        <name>Mg(2+)</name>
        <dbReference type="ChEBI" id="CHEBI:18420"/>
    </ligand>
</feature>
<evidence type="ECO:0000259" key="16">
    <source>
        <dbReference type="Pfam" id="PF00920"/>
    </source>
</evidence>
<dbReference type="GO" id="GO:0004160">
    <property type="term" value="F:dihydroxy-acid dehydratase activity"/>
    <property type="evidence" value="ECO:0007669"/>
    <property type="project" value="UniProtKB-UniRule"/>
</dbReference>
<comment type="catalytic activity">
    <reaction evidence="15">
        <text>(2R,3R)-2,3-dihydroxy-3-methylpentanoate = (S)-3-methyl-2-oxopentanoate + H2O</text>
        <dbReference type="Rhea" id="RHEA:27694"/>
        <dbReference type="ChEBI" id="CHEBI:15377"/>
        <dbReference type="ChEBI" id="CHEBI:35146"/>
        <dbReference type="ChEBI" id="CHEBI:49258"/>
        <dbReference type="EC" id="4.2.1.9"/>
    </reaction>
</comment>
<protein>
    <recommendedName>
        <fullName evidence="14 15">Dihydroxy-acid dehydratase</fullName>
        <shortName evidence="15">DAD</shortName>
        <ecNumber evidence="14 15">4.2.1.9</ecNumber>
    </recommendedName>
</protein>
<keyword evidence="5 15" id="KW-0479">Metal-binding</keyword>
<proteinExistence type="inferred from homology"/>
<evidence type="ECO:0000256" key="14">
    <source>
        <dbReference type="ARBA" id="ARBA00029490"/>
    </source>
</evidence>
<dbReference type="UniPathway" id="UPA00047">
    <property type="reaction ID" value="UER00057"/>
</dbReference>
<evidence type="ECO:0000256" key="3">
    <source>
        <dbReference type="ARBA" id="ARBA00022605"/>
    </source>
</evidence>
<keyword evidence="4 15" id="KW-0001">2Fe-2S</keyword>
<dbReference type="InterPro" id="IPR037237">
    <property type="entry name" value="IlvD/EDD_N"/>
</dbReference>
<feature type="domain" description="Dihydroxy-acid/6-phosphogluconate dehydratase C-terminal" evidence="17">
    <location>
        <begin position="365"/>
        <end position="554"/>
    </location>
</feature>
<dbReference type="UniPathway" id="UPA00049">
    <property type="reaction ID" value="UER00061"/>
</dbReference>
<evidence type="ECO:0000256" key="7">
    <source>
        <dbReference type="ARBA" id="ARBA00023004"/>
    </source>
</evidence>
<gene>
    <name evidence="15 18" type="primary">ilvD</name>
    <name evidence="18" type="ORF">C6Q15_31290</name>
</gene>
<dbReference type="PROSITE" id="PS00886">
    <property type="entry name" value="ILVD_EDD_1"/>
    <property type="match status" value="1"/>
</dbReference>
<dbReference type="FunFam" id="3.50.30.80:FF:000001">
    <property type="entry name" value="Dihydroxy-acid dehydratase"/>
    <property type="match status" value="1"/>
</dbReference>
<evidence type="ECO:0000256" key="8">
    <source>
        <dbReference type="ARBA" id="ARBA00023014"/>
    </source>
</evidence>
<comment type="cofactor">
    <cofactor evidence="15">
        <name>[2Fe-2S] cluster</name>
        <dbReference type="ChEBI" id="CHEBI:190135"/>
    </cofactor>
    <text evidence="15">Binds 1 [2Fe-2S] cluster per subunit. This cluster acts as a Lewis acid cofactor.</text>
</comment>
<dbReference type="InterPro" id="IPR020558">
    <property type="entry name" value="DiOHA_6PGluconate_deHydtase_CS"/>
</dbReference>
<feature type="binding site" evidence="15">
    <location>
        <position position="108"/>
    </location>
    <ligand>
        <name>[2Fe-2S] cluster</name>
        <dbReference type="ChEBI" id="CHEBI:190135"/>
    </ligand>
</feature>
<dbReference type="SUPFAM" id="SSF52016">
    <property type="entry name" value="LeuD/IlvD-like"/>
    <property type="match status" value="1"/>
</dbReference>
<comment type="catalytic activity">
    <reaction evidence="11">
        <text>(2R)-2,3-dihydroxy-3-methylbutanoate = 3-methyl-2-oxobutanoate + H2O</text>
        <dbReference type="Rhea" id="RHEA:24809"/>
        <dbReference type="ChEBI" id="CHEBI:11851"/>
        <dbReference type="ChEBI" id="CHEBI:15377"/>
        <dbReference type="ChEBI" id="CHEBI:49072"/>
        <dbReference type="EC" id="4.2.1.9"/>
    </reaction>
    <physiologicalReaction direction="left-to-right" evidence="11">
        <dbReference type="Rhea" id="RHEA:24810"/>
    </physiologicalReaction>
</comment>
<comment type="subunit">
    <text evidence="15">Homodimer.</text>
</comment>
<comment type="caution">
    <text evidence="18">The sequence shown here is derived from an EMBL/GenBank/DDBJ whole genome shotgun (WGS) entry which is preliminary data.</text>
</comment>
<feature type="binding site" evidence="15">
    <location>
        <position position="50"/>
    </location>
    <ligand>
        <name>[2Fe-2S] cluster</name>
        <dbReference type="ChEBI" id="CHEBI:190135"/>
    </ligand>
</feature>
<evidence type="ECO:0000256" key="9">
    <source>
        <dbReference type="ARBA" id="ARBA00023239"/>
    </source>
</evidence>
<dbReference type="InterPro" id="IPR000581">
    <property type="entry name" value="ILV_EDD_N"/>
</dbReference>
<dbReference type="InterPro" id="IPR050165">
    <property type="entry name" value="DHAD_IlvD/Edd"/>
</dbReference>
<sequence length="557" mass="59264">MSYNRRSKHITQGVARSPNRSMYYALGYQKEDFDKPMIGIANGHSTITPCNAGLQRLSDAAVEAIKAAGANPQIFGTPTISDGMSMGTEGMKYSLVSREVIADCIETCVQGQWMDGVVVVGGCDKNMPGGMIALARLNVPGIYVYGGTIRPGHWKGKNLTIVSAFEAVGEFTAGRMSDEDFEGIERNACPTSGSCGGMYTANTMSSSFEALGMSLMYSSTMANPDQEKVDSAAESARVLVEAVKRDLKPRDIITKQSIENAVSLIMATGGSTNAVLHYLAIAHAAEVDWTIDDFERIRKRVPVICDLKPSGQYVATDLHRAGGIPQVLKILLDAGLLHGDCVTITGRTIAEELKDVPSVPRADQQVIFPIERALYKEGHLAILKGNLAEDGAVAKITGLKNPVITGPARVFDDEQSAMDAILGDKIRAGDVLVLRYLGPQGGPGMPEMLAPTSAIIGKGLGESVGFITDGRFSGGTWGMVVGHVAPEAFVGGTIALVQEGDSITIDAHQLLLQLNVDDAELARRRAAWKQPAPRYTRGVLAKYAALARPANRGAVTG</sequence>
<evidence type="ECO:0000256" key="15">
    <source>
        <dbReference type="HAMAP-Rule" id="MF_00012"/>
    </source>
</evidence>
<dbReference type="PANTHER" id="PTHR21000:SF5">
    <property type="entry name" value="DIHYDROXY-ACID DEHYDRATASE, MITOCHONDRIAL"/>
    <property type="match status" value="1"/>
</dbReference>
<dbReference type="InterPro" id="IPR056740">
    <property type="entry name" value="ILV_EDD_C"/>
</dbReference>
<keyword evidence="8 15" id="KW-0411">Iron-sulfur</keyword>
<dbReference type="PROSITE" id="PS00887">
    <property type="entry name" value="ILVD_EDD_2"/>
    <property type="match status" value="1"/>
</dbReference>
<evidence type="ECO:0000259" key="17">
    <source>
        <dbReference type="Pfam" id="PF24877"/>
    </source>
</evidence>
<dbReference type="Proteomes" id="UP000238982">
    <property type="component" value="Unassembled WGS sequence"/>
</dbReference>
<comment type="pathway">
    <text evidence="13 15">Amino-acid biosynthesis; L-isoleucine biosynthesis; L-isoleucine from 2-oxobutanoate: step 3/4.</text>
</comment>
<reference evidence="18 19" key="1">
    <citation type="submission" date="2018-03" db="EMBL/GenBank/DDBJ databases">
        <authorList>
            <person name="Keele B.F."/>
        </authorList>
    </citation>
    <scope>NUCLEOTIDE SEQUENCE [LARGE SCALE GENOMIC DNA]</scope>
    <source>
        <strain evidence="18 19">AU19729</strain>
    </source>
</reference>
<evidence type="ECO:0000256" key="5">
    <source>
        <dbReference type="ARBA" id="ARBA00022723"/>
    </source>
</evidence>
<feature type="active site" description="Proton acceptor" evidence="15">
    <location>
        <position position="473"/>
    </location>
</feature>
<evidence type="ECO:0000256" key="12">
    <source>
        <dbReference type="ARBA" id="ARBA00029436"/>
    </source>
</evidence>
<dbReference type="InterPro" id="IPR042096">
    <property type="entry name" value="Dihydro-acid_dehy_C"/>
</dbReference>
<evidence type="ECO:0000256" key="6">
    <source>
        <dbReference type="ARBA" id="ARBA00022842"/>
    </source>
</evidence>
<feature type="domain" description="Dihydroxy-acid/6-phosphogluconate dehydratase N-terminal" evidence="16">
    <location>
        <begin position="35"/>
        <end position="351"/>
    </location>
</feature>
<evidence type="ECO:0000256" key="1">
    <source>
        <dbReference type="ARBA" id="ARBA00001946"/>
    </source>
</evidence>
<comment type="pathway">
    <text evidence="12 15">Amino-acid biosynthesis; L-valine biosynthesis; L-valine from pyruvate: step 3/4.</text>
</comment>
<dbReference type="AlphaFoldDB" id="A0A2S9M722"/>
<keyword evidence="7 15" id="KW-0408">Iron</keyword>
<dbReference type="SUPFAM" id="SSF143975">
    <property type="entry name" value="IlvD/EDD N-terminal domain-like"/>
    <property type="match status" value="1"/>
</dbReference>
<comment type="caution">
    <text evidence="15">Lacks conserved residue(s) required for the propagation of feature annotation.</text>
</comment>
<evidence type="ECO:0000256" key="4">
    <source>
        <dbReference type="ARBA" id="ARBA00022714"/>
    </source>
</evidence>
<feature type="modified residue" description="N6-carboxylysine" evidence="15">
    <location>
        <position position="125"/>
    </location>
</feature>
<dbReference type="RefSeq" id="WP_105795725.1">
    <property type="nucleotide sequence ID" value="NZ_JAHPNZ010000021.1"/>
</dbReference>
<feature type="binding site" evidence="15">
    <location>
        <position position="124"/>
    </location>
    <ligand>
        <name>Mg(2+)</name>
        <dbReference type="ChEBI" id="CHEBI:18420"/>
    </ligand>
</feature>
<dbReference type="GO" id="GO:0000287">
    <property type="term" value="F:magnesium ion binding"/>
    <property type="evidence" value="ECO:0007669"/>
    <property type="project" value="UniProtKB-UniRule"/>
</dbReference>
<keyword evidence="10 15" id="KW-0100">Branched-chain amino acid biosynthesis</keyword>
<comment type="similarity">
    <text evidence="2 15">Belongs to the IlvD/Edd family.</text>
</comment>
<dbReference type="EMBL" id="PVGH01000120">
    <property type="protein sequence ID" value="PRF52717.1"/>
    <property type="molecule type" value="Genomic_DNA"/>
</dbReference>
<dbReference type="HAMAP" id="MF_00012">
    <property type="entry name" value="IlvD"/>
    <property type="match status" value="1"/>
</dbReference>
<evidence type="ECO:0000313" key="19">
    <source>
        <dbReference type="Proteomes" id="UP000238982"/>
    </source>
</evidence>
<feature type="binding site" evidence="15">
    <location>
        <position position="447"/>
    </location>
    <ligand>
        <name>Mg(2+)</name>
        <dbReference type="ChEBI" id="CHEBI:18420"/>
    </ligand>
</feature>
<dbReference type="GO" id="GO:0009097">
    <property type="term" value="P:isoleucine biosynthetic process"/>
    <property type="evidence" value="ECO:0007669"/>
    <property type="project" value="UniProtKB-UniRule"/>
</dbReference>
<comment type="function">
    <text evidence="15">Functions in the biosynthesis of branched-chain amino acids. Catalyzes the dehydration of (2R,3R)-2,3-dihydroxy-3-methylpentanoate (2,3-dihydroxy-3-methylvalerate) into 2-oxo-3-methylpentanoate (2-oxo-3-methylvalerate) and of (2R)-2,3-dihydroxy-3-methylbutanoate (2,3-dihydroxyisovalerate) into 2-oxo-3-methylbutanoate (2-oxoisovalerate), the penultimate precursor to L-isoleucine and L-valine, respectively.</text>
</comment>
<keyword evidence="3 15" id="KW-0028">Amino-acid biosynthesis</keyword>
<comment type="cofactor">
    <cofactor evidence="1 15">
        <name>Mg(2+)</name>
        <dbReference type="ChEBI" id="CHEBI:18420"/>
    </cofactor>
</comment>
<accession>A0A2S9M722</accession>
<keyword evidence="6 15" id="KW-0460">Magnesium</keyword>
<organism evidence="18 19">
    <name type="scientific">Burkholderia multivorans</name>
    <dbReference type="NCBI Taxonomy" id="87883"/>
    <lineage>
        <taxon>Bacteria</taxon>
        <taxon>Pseudomonadati</taxon>
        <taxon>Pseudomonadota</taxon>
        <taxon>Betaproteobacteria</taxon>
        <taxon>Burkholderiales</taxon>
        <taxon>Burkholderiaceae</taxon>
        <taxon>Burkholderia</taxon>
        <taxon>Burkholderia cepacia complex</taxon>
    </lineage>
</organism>
<dbReference type="GO" id="GO:0051537">
    <property type="term" value="F:2 iron, 2 sulfur cluster binding"/>
    <property type="evidence" value="ECO:0007669"/>
    <property type="project" value="UniProtKB-UniRule"/>
</dbReference>
<dbReference type="Gene3D" id="3.50.30.80">
    <property type="entry name" value="IlvD/EDD C-terminal domain-like"/>
    <property type="match status" value="1"/>
</dbReference>
<dbReference type="EC" id="4.2.1.9" evidence="14 15"/>
<name>A0A2S9M722_9BURK</name>
<evidence type="ECO:0000256" key="13">
    <source>
        <dbReference type="ARBA" id="ARBA00029437"/>
    </source>
</evidence>
<feature type="binding site" evidence="15">
    <location>
        <position position="82"/>
    </location>
    <ligand>
        <name>Mg(2+)</name>
        <dbReference type="ChEBI" id="CHEBI:18420"/>
    </ligand>
</feature>
<evidence type="ECO:0000256" key="2">
    <source>
        <dbReference type="ARBA" id="ARBA00006486"/>
    </source>
</evidence>